<organism evidence="2">
    <name type="scientific">Siphoviridae sp. ctHip2</name>
    <dbReference type="NCBI Taxonomy" id="2827830"/>
    <lineage>
        <taxon>Viruses</taxon>
        <taxon>Duplodnaviria</taxon>
        <taxon>Heunggongvirae</taxon>
        <taxon>Uroviricota</taxon>
        <taxon>Caudoviricetes</taxon>
    </lineage>
</organism>
<feature type="transmembrane region" description="Helical" evidence="1">
    <location>
        <begin position="62"/>
        <end position="82"/>
    </location>
</feature>
<feature type="transmembrane region" description="Helical" evidence="1">
    <location>
        <begin position="6"/>
        <end position="29"/>
    </location>
</feature>
<keyword evidence="1" id="KW-1133">Transmembrane helix</keyword>
<dbReference type="EMBL" id="BK032497">
    <property type="protein sequence ID" value="DAF42763.1"/>
    <property type="molecule type" value="Genomic_DNA"/>
</dbReference>
<reference evidence="2" key="1">
    <citation type="journal article" date="2021" name="Proc. Natl. Acad. Sci. U.S.A.">
        <title>A Catalog of Tens of Thousands of Viruses from Human Metagenomes Reveals Hidden Associations with Chronic Diseases.</title>
        <authorList>
            <person name="Tisza M.J."/>
            <person name="Buck C.B."/>
        </authorList>
    </citation>
    <scope>NUCLEOTIDE SEQUENCE</scope>
    <source>
        <strain evidence="2">CtHip2</strain>
    </source>
</reference>
<evidence type="ECO:0000313" key="2">
    <source>
        <dbReference type="EMBL" id="DAF42763.1"/>
    </source>
</evidence>
<sequence length="176" mass="20269">MNLEMLITFSIIFFLNLITSALSQLKYVLANKSKSWEMYALIGIDTLFYLWSLKLVMKDTSLWGVVVLTIGKLLGITLANFIEDKLIRKIYLYQIYLSDYEFVLDLEKAAHENNISVTTVKGHSNGIERFIISAHLTSKQAKWLFTYLKEHGIKDPTADAFELSKTFGNIKNRLDF</sequence>
<evidence type="ECO:0000256" key="1">
    <source>
        <dbReference type="SAM" id="Phobius"/>
    </source>
</evidence>
<name>A0A8S5RW82_9CAUD</name>
<keyword evidence="1" id="KW-0812">Transmembrane</keyword>
<protein>
    <submittedName>
        <fullName evidence="2">Uncharacterized protein</fullName>
    </submittedName>
</protein>
<keyword evidence="1" id="KW-0472">Membrane</keyword>
<accession>A0A8S5RW82</accession>
<proteinExistence type="predicted"/>